<dbReference type="InterPro" id="IPR002575">
    <property type="entry name" value="Aminoglycoside_PTrfase"/>
</dbReference>
<proteinExistence type="predicted"/>
<keyword evidence="3" id="KW-1185">Reference proteome</keyword>
<name>A0ABT9H7L9_9SPHN</name>
<dbReference type="SUPFAM" id="SSF56112">
    <property type="entry name" value="Protein kinase-like (PK-like)"/>
    <property type="match status" value="1"/>
</dbReference>
<comment type="caution">
    <text evidence="2">The sequence shown here is derived from an EMBL/GenBank/DDBJ whole genome shotgun (WGS) entry which is preliminary data.</text>
</comment>
<evidence type="ECO:0000313" key="3">
    <source>
        <dbReference type="Proteomes" id="UP001235664"/>
    </source>
</evidence>
<dbReference type="PANTHER" id="PTHR23020:SF41">
    <property type="entry name" value="AMINOGLYCOSIDE PHOSPHOTRANSFERASE DOMAIN-CONTAINING PROTEIN"/>
    <property type="match status" value="1"/>
</dbReference>
<dbReference type="Gene3D" id="3.90.1200.10">
    <property type="match status" value="1"/>
</dbReference>
<dbReference type="InterPro" id="IPR011009">
    <property type="entry name" value="Kinase-like_dom_sf"/>
</dbReference>
<dbReference type="Pfam" id="PF01636">
    <property type="entry name" value="APH"/>
    <property type="match status" value="1"/>
</dbReference>
<dbReference type="Proteomes" id="UP001235664">
    <property type="component" value="Unassembled WGS sequence"/>
</dbReference>
<accession>A0ABT9H7L9</accession>
<sequence length="351" mass="38335">MAEFPTHPDAVTPDWLGRVLGISVAGVEWKPIGTGQVGDSVRLTISFRDLPETQTLAAKFPAEDATSRGTAAMFGLYRKEVEFYRQAAPLLEVRVPQVHFAAVAEDGADFILLFEDLGPARQGDQIASCSSDDAKAAIRQAAAIHAPSWGRADLLEAAWLQPPPGQAERIAQMYPQAQAIFRERYGDILDPALMALCDELAELSERYFIRGEPPQCLVHGDFRLDNMLFDIRGGQEPVAVLDWQTAAIGHAMTDVAYFLGCGLGEAMWRKHESELLDLYLDEMAARGVELSRGDIEQDYRLGALHGVSTAVFSAAFVERTERGDANFLSMARGACSLALEHGSIAVLRGEN</sequence>
<dbReference type="EMBL" id="JAVAIL010000002">
    <property type="protein sequence ID" value="MDP4539310.1"/>
    <property type="molecule type" value="Genomic_DNA"/>
</dbReference>
<evidence type="ECO:0000313" key="2">
    <source>
        <dbReference type="EMBL" id="MDP4539310.1"/>
    </source>
</evidence>
<evidence type="ECO:0000259" key="1">
    <source>
        <dbReference type="Pfam" id="PF01636"/>
    </source>
</evidence>
<dbReference type="RefSeq" id="WP_305929446.1">
    <property type="nucleotide sequence ID" value="NZ_JAVAIL010000002.1"/>
</dbReference>
<gene>
    <name evidence="2" type="ORF">Q9K01_06715</name>
</gene>
<protein>
    <submittedName>
        <fullName evidence="2">Phosphotransferase</fullName>
    </submittedName>
</protein>
<dbReference type="PANTHER" id="PTHR23020">
    <property type="entry name" value="UNCHARACTERIZED NUCLEAR HORMONE RECEPTOR-RELATED"/>
    <property type="match status" value="1"/>
</dbReference>
<organism evidence="2 3">
    <name type="scientific">Qipengyuania benthica</name>
    <dbReference type="NCBI Taxonomy" id="3067651"/>
    <lineage>
        <taxon>Bacteria</taxon>
        <taxon>Pseudomonadati</taxon>
        <taxon>Pseudomonadota</taxon>
        <taxon>Alphaproteobacteria</taxon>
        <taxon>Sphingomonadales</taxon>
        <taxon>Erythrobacteraceae</taxon>
        <taxon>Qipengyuania</taxon>
    </lineage>
</organism>
<feature type="domain" description="Aminoglycoside phosphotransferase" evidence="1">
    <location>
        <begin position="77"/>
        <end position="278"/>
    </location>
</feature>
<reference evidence="2 3" key="1">
    <citation type="submission" date="2023-08" db="EMBL/GenBank/DDBJ databases">
        <title>genomic of DY56.</title>
        <authorList>
            <person name="Wang Y."/>
        </authorList>
    </citation>
    <scope>NUCLEOTIDE SEQUENCE [LARGE SCALE GENOMIC DNA]</scope>
    <source>
        <strain evidence="2 3">DY56-A-20</strain>
    </source>
</reference>
<dbReference type="InterPro" id="IPR052961">
    <property type="entry name" value="Oxido-Kinase-like_Enzymes"/>
</dbReference>